<organism evidence="9 10">
    <name type="scientific">Nonomuraea guangzhouensis</name>
    <dbReference type="NCBI Taxonomy" id="1291555"/>
    <lineage>
        <taxon>Bacteria</taxon>
        <taxon>Bacillati</taxon>
        <taxon>Actinomycetota</taxon>
        <taxon>Actinomycetes</taxon>
        <taxon>Streptosporangiales</taxon>
        <taxon>Streptosporangiaceae</taxon>
        <taxon>Nonomuraea</taxon>
    </lineage>
</organism>
<protein>
    <submittedName>
        <fullName evidence="9">Carbohydrate ABC transporter permease</fullName>
    </submittedName>
</protein>
<evidence type="ECO:0000256" key="6">
    <source>
        <dbReference type="ARBA" id="ARBA00023136"/>
    </source>
</evidence>
<feature type="transmembrane region" description="Helical" evidence="7">
    <location>
        <begin position="303"/>
        <end position="323"/>
    </location>
</feature>
<keyword evidence="6 7" id="KW-0472">Membrane</keyword>
<comment type="caution">
    <text evidence="9">The sequence shown here is derived from an EMBL/GenBank/DDBJ whole genome shotgun (WGS) entry which is preliminary data.</text>
</comment>
<keyword evidence="3" id="KW-1003">Cell membrane</keyword>
<evidence type="ECO:0000259" key="8">
    <source>
        <dbReference type="PROSITE" id="PS50928"/>
    </source>
</evidence>
<dbReference type="CDD" id="cd06261">
    <property type="entry name" value="TM_PBP2"/>
    <property type="match status" value="1"/>
</dbReference>
<feature type="transmembrane region" description="Helical" evidence="7">
    <location>
        <begin position="195"/>
        <end position="215"/>
    </location>
</feature>
<feature type="transmembrane region" description="Helical" evidence="7">
    <location>
        <begin position="245"/>
        <end position="267"/>
    </location>
</feature>
<evidence type="ECO:0000256" key="7">
    <source>
        <dbReference type="RuleBase" id="RU363032"/>
    </source>
</evidence>
<keyword evidence="4 7" id="KW-0812">Transmembrane</keyword>
<name>A0ABW4G3Q1_9ACTN</name>
<proteinExistence type="inferred from homology"/>
<dbReference type="PANTHER" id="PTHR30193">
    <property type="entry name" value="ABC TRANSPORTER PERMEASE PROTEIN"/>
    <property type="match status" value="1"/>
</dbReference>
<dbReference type="Proteomes" id="UP001597097">
    <property type="component" value="Unassembled WGS sequence"/>
</dbReference>
<feature type="transmembrane region" description="Helical" evidence="7">
    <location>
        <begin position="162"/>
        <end position="183"/>
    </location>
</feature>
<comment type="similarity">
    <text evidence="7">Belongs to the binding-protein-dependent transport system permease family.</text>
</comment>
<keyword evidence="10" id="KW-1185">Reference proteome</keyword>
<dbReference type="EMBL" id="JBHUCM010000008">
    <property type="protein sequence ID" value="MFD1537282.1"/>
    <property type="molecule type" value="Genomic_DNA"/>
</dbReference>
<dbReference type="PROSITE" id="PS50928">
    <property type="entry name" value="ABC_TM1"/>
    <property type="match status" value="1"/>
</dbReference>
<evidence type="ECO:0000256" key="1">
    <source>
        <dbReference type="ARBA" id="ARBA00004651"/>
    </source>
</evidence>
<accession>A0ABW4G3Q1</accession>
<gene>
    <name evidence="9" type="ORF">ACFSJ0_09570</name>
</gene>
<comment type="subcellular location">
    <subcellularLocation>
        <location evidence="1 7">Cell membrane</location>
        <topology evidence="1 7">Multi-pass membrane protein</topology>
    </subcellularLocation>
</comment>
<reference evidence="10" key="1">
    <citation type="journal article" date="2019" name="Int. J. Syst. Evol. Microbiol.">
        <title>The Global Catalogue of Microorganisms (GCM) 10K type strain sequencing project: providing services to taxonomists for standard genome sequencing and annotation.</title>
        <authorList>
            <consortium name="The Broad Institute Genomics Platform"/>
            <consortium name="The Broad Institute Genome Sequencing Center for Infectious Disease"/>
            <person name="Wu L."/>
            <person name="Ma J."/>
        </authorList>
    </citation>
    <scope>NUCLEOTIDE SEQUENCE [LARGE SCALE GENOMIC DNA]</scope>
    <source>
        <strain evidence="10">CGMCC 1.15399</strain>
    </source>
</reference>
<evidence type="ECO:0000256" key="3">
    <source>
        <dbReference type="ARBA" id="ARBA00022475"/>
    </source>
</evidence>
<sequence>MSLTHARGRPKRSVTYMRNRPRRWPSRPADRHKAEARTGRLFTAPAMLLLLIFLLIPIALALSLGFTDAKLSSPQPARWVGLSNFEQLLSLKQVTLDEARVRELAGMDGTVRTALRSLTKNGSGTPYEGLSVLSDSIAADGKSGSFWLAGDPMFWKSLRNTAVFALVVVPVQGGLGLLLALLVNSKFRGRVFFRTVFFLPVVMSMVVVSILWAFLYEKDGLINTAIKAVFPSWEPIAFLAEPSTALAAIIAMSIWQAVGFHMIIWLAGLQTIPAELYEAAKMDGAGAWRTFTAVTWPGLRHTFVFVLVTITIAALGLFTQINVMTKGGPLDSTSTLVYQAFTEGYGKQRIGYASAISFVFFVLVLCVALIQRRLTREKDA</sequence>
<evidence type="ECO:0000313" key="10">
    <source>
        <dbReference type="Proteomes" id="UP001597097"/>
    </source>
</evidence>
<feature type="transmembrane region" description="Helical" evidence="7">
    <location>
        <begin position="350"/>
        <end position="370"/>
    </location>
</feature>
<evidence type="ECO:0000313" key="9">
    <source>
        <dbReference type="EMBL" id="MFD1537282.1"/>
    </source>
</evidence>
<keyword evidence="2 7" id="KW-0813">Transport</keyword>
<feature type="domain" description="ABC transmembrane type-1" evidence="8">
    <location>
        <begin position="158"/>
        <end position="371"/>
    </location>
</feature>
<dbReference type="InterPro" id="IPR051393">
    <property type="entry name" value="ABC_transporter_permease"/>
</dbReference>
<evidence type="ECO:0000256" key="2">
    <source>
        <dbReference type="ARBA" id="ARBA00022448"/>
    </source>
</evidence>
<dbReference type="PANTHER" id="PTHR30193:SF37">
    <property type="entry name" value="INNER MEMBRANE ABC TRANSPORTER PERMEASE PROTEIN YCJO"/>
    <property type="match status" value="1"/>
</dbReference>
<evidence type="ECO:0000256" key="4">
    <source>
        <dbReference type="ARBA" id="ARBA00022692"/>
    </source>
</evidence>
<dbReference type="InterPro" id="IPR000515">
    <property type="entry name" value="MetI-like"/>
</dbReference>
<dbReference type="Pfam" id="PF00528">
    <property type="entry name" value="BPD_transp_1"/>
    <property type="match status" value="1"/>
</dbReference>
<evidence type="ECO:0000256" key="5">
    <source>
        <dbReference type="ARBA" id="ARBA00022989"/>
    </source>
</evidence>
<keyword evidence="5 7" id="KW-1133">Transmembrane helix</keyword>
<dbReference type="RefSeq" id="WP_219528754.1">
    <property type="nucleotide sequence ID" value="NZ_JAHKRM010000005.1"/>
</dbReference>